<feature type="domain" description="Aminoacyl-tRNA synthetase class Ia" evidence="12">
    <location>
        <begin position="73"/>
        <end position="646"/>
    </location>
</feature>
<dbReference type="GO" id="GO:0032543">
    <property type="term" value="P:mitochondrial translation"/>
    <property type="evidence" value="ECO:0007669"/>
    <property type="project" value="TreeGrafter"/>
</dbReference>
<dbReference type="OMA" id="HCWRCKT"/>
<dbReference type="GO" id="GO:0005739">
    <property type="term" value="C:mitochondrion"/>
    <property type="evidence" value="ECO:0007669"/>
    <property type="project" value="UniProtKB-SubCell"/>
</dbReference>
<evidence type="ECO:0000256" key="4">
    <source>
        <dbReference type="ARBA" id="ARBA00022598"/>
    </source>
</evidence>
<dbReference type="SUPFAM" id="SSF47323">
    <property type="entry name" value="Anticodon-binding domain of a subclass of class I aminoacyl-tRNA synthetases"/>
    <property type="match status" value="1"/>
</dbReference>
<dbReference type="Gene3D" id="1.10.730.20">
    <property type="match status" value="2"/>
</dbReference>
<dbReference type="InterPro" id="IPR013155">
    <property type="entry name" value="M/V/L/I-tRNA-synth_anticd-bd"/>
</dbReference>
<dbReference type="InterPro" id="IPR050081">
    <property type="entry name" value="Ile-tRNA_ligase"/>
</dbReference>
<accession>T1IPW0</accession>
<dbReference type="InterPro" id="IPR033708">
    <property type="entry name" value="Anticodon_Ile_BEm"/>
</dbReference>
<evidence type="ECO:0000256" key="7">
    <source>
        <dbReference type="ARBA" id="ARBA00022917"/>
    </source>
</evidence>
<protein>
    <recommendedName>
        <fullName evidence="3">isoleucine--tRNA ligase</fullName>
        <ecNumber evidence="3">6.1.1.5</ecNumber>
    </recommendedName>
    <alternativeName>
        <fullName evidence="9">Isoleucyl-tRNA synthetase</fullName>
    </alternativeName>
</protein>
<keyword evidence="15" id="KW-1185">Reference proteome</keyword>
<name>T1IPW0_STRMM</name>
<evidence type="ECO:0000313" key="15">
    <source>
        <dbReference type="Proteomes" id="UP000014500"/>
    </source>
</evidence>
<dbReference type="CDD" id="cd07960">
    <property type="entry name" value="Anticodon_Ia_Ile_BEm"/>
    <property type="match status" value="1"/>
</dbReference>
<keyword evidence="7 11" id="KW-0648">Protein biosynthesis</keyword>
<keyword evidence="4 11" id="KW-0436">Ligase</keyword>
<dbReference type="PANTHER" id="PTHR42765">
    <property type="entry name" value="SOLEUCYL-TRNA SYNTHETASE"/>
    <property type="match status" value="1"/>
</dbReference>
<dbReference type="GO" id="GO:0004822">
    <property type="term" value="F:isoleucine-tRNA ligase activity"/>
    <property type="evidence" value="ECO:0007669"/>
    <property type="project" value="UniProtKB-EC"/>
</dbReference>
<dbReference type="EC" id="6.1.1.5" evidence="3"/>
<evidence type="ECO:0000256" key="1">
    <source>
        <dbReference type="ARBA" id="ARBA00004173"/>
    </source>
</evidence>
<dbReference type="InterPro" id="IPR002300">
    <property type="entry name" value="aa-tRNA-synth_Ia"/>
</dbReference>
<keyword evidence="6 11" id="KW-0067">ATP-binding</keyword>
<dbReference type="Gene3D" id="3.40.50.620">
    <property type="entry name" value="HUPs"/>
    <property type="match status" value="2"/>
</dbReference>
<evidence type="ECO:0000256" key="11">
    <source>
        <dbReference type="RuleBase" id="RU363035"/>
    </source>
</evidence>
<dbReference type="PROSITE" id="PS00178">
    <property type="entry name" value="AA_TRNA_LIGASE_I"/>
    <property type="match status" value="1"/>
</dbReference>
<proteinExistence type="inferred from homology"/>
<dbReference type="EnsemblMetazoa" id="SMAR003066-RA">
    <property type="protein sequence ID" value="SMAR003066-PA"/>
    <property type="gene ID" value="SMAR003066"/>
</dbReference>
<dbReference type="SUPFAM" id="SSF50677">
    <property type="entry name" value="ValRS/IleRS/LeuRS editing domain"/>
    <property type="match status" value="1"/>
</dbReference>
<evidence type="ECO:0000256" key="5">
    <source>
        <dbReference type="ARBA" id="ARBA00022741"/>
    </source>
</evidence>
<dbReference type="Gene3D" id="3.90.740.10">
    <property type="entry name" value="Valyl/Leucyl/Isoleucyl-tRNA synthetase, editing domain"/>
    <property type="match status" value="1"/>
</dbReference>
<dbReference type="Proteomes" id="UP000014500">
    <property type="component" value="Unassembled WGS sequence"/>
</dbReference>
<evidence type="ECO:0000256" key="9">
    <source>
        <dbReference type="ARBA" id="ARBA00032665"/>
    </source>
</evidence>
<sequence length="929" mass="106715">MQVNICIGKKYLHISLKAIKVRCSSSKNKVISPLKKKYSETVLLPKTSFPLRIASTKRTEVEVGIQEACNFNSLYAWQREALKEKPQFVLHDGPPYANGVPHMGHLVNKVLKDIITRFKLLTGFRVHYVPGWDCHGLPIELKVIKLENKQNYSPLEIREQARTFALSAIETQKKAFKRWGVMADWENCYLTLSKDYEITQLKAFFELYEKGFIFRDFKPVYWSPSTRSALAEAELEYNPTYQSICAYVKFPLKSMPDIFKPYAGMYSLVKSNDSEFLYIIGSDLCSTLEKSLSLQFDKIISFTGKALEGVTYIHPVRQEELRFLPAAHVKAQMGTGLVHSSPCHGFDDYNLGVKFNLPLKNYLDDDGCFTSECNEDRLRGKSVLDDANHVVLDLFGEHIVKTDKFIHSYPHDWRSKKPVIIKPSLQWFIDTDKIKNSALDFLKEIDVFPSNMKSGMNDQLNNRPSWCISRQRSWGLPISAFYEPKSKQVILNNDLLNHWCKLLEQHGSDMWWILPDSTLLPKQILEDTGLSTEAVYEKGHDILDIWFDSGISWKYVLSDANYQADVCLEGVDQSRGWFQSLLLTSVALQKKPPFKKLFYHGFVLDEQGRKMSKSIGNVVDPQVIVDGDKNKFKALGADVLRWWVATHVVEHSSVCIKQEILHECSQVVQKIRGVLRYLLSNLSDFDPSKDLISLEKMELIDRYILHLLYEYRQKYRASTYSEQMGLKRRSCQTTLHHLFLQLTYSIAPILPHLAEEAFLHHHQYGDKKKFVFRNVWPDSINDWRNPEIRSTVESAIQIGAILNKEITALSLDISEIDVTIEGSQSLMDALKSLHPDHQNCHSQLCELLRVASVTLTTQSTNDKAPISTIDASLKLENVRRLVRRSNARLSSTSSKSKRVLFHLKTQEGHSLHQLMRTPFDTVNPHQADD</sequence>
<comment type="similarity">
    <text evidence="2 11">Belongs to the class-I aminoacyl-tRNA synthetase family.</text>
</comment>
<dbReference type="eggNOG" id="KOG0433">
    <property type="taxonomic scope" value="Eukaryota"/>
</dbReference>
<dbReference type="GO" id="GO:0005524">
    <property type="term" value="F:ATP binding"/>
    <property type="evidence" value="ECO:0007669"/>
    <property type="project" value="UniProtKB-KW"/>
</dbReference>
<evidence type="ECO:0000259" key="12">
    <source>
        <dbReference type="Pfam" id="PF00133"/>
    </source>
</evidence>
<evidence type="ECO:0000256" key="8">
    <source>
        <dbReference type="ARBA" id="ARBA00023146"/>
    </source>
</evidence>
<evidence type="ECO:0000256" key="6">
    <source>
        <dbReference type="ARBA" id="ARBA00022840"/>
    </source>
</evidence>
<evidence type="ECO:0000256" key="10">
    <source>
        <dbReference type="ARBA" id="ARBA00048359"/>
    </source>
</evidence>
<dbReference type="CDD" id="cd00818">
    <property type="entry name" value="IleRS_core"/>
    <property type="match status" value="1"/>
</dbReference>
<dbReference type="STRING" id="126957.T1IPW0"/>
<dbReference type="HOGENOM" id="CLU_001493_7_2_1"/>
<evidence type="ECO:0000259" key="13">
    <source>
        <dbReference type="Pfam" id="PF08264"/>
    </source>
</evidence>
<dbReference type="GO" id="GO:0000049">
    <property type="term" value="F:tRNA binding"/>
    <property type="evidence" value="ECO:0007669"/>
    <property type="project" value="InterPro"/>
</dbReference>
<reference evidence="14" key="2">
    <citation type="submission" date="2015-02" db="UniProtKB">
        <authorList>
            <consortium name="EnsemblMetazoa"/>
        </authorList>
    </citation>
    <scope>IDENTIFICATION</scope>
</reference>
<dbReference type="FunFam" id="3.40.50.620:FF:000111">
    <property type="entry name" value="Mitochondrial isoleucyl-tRNA synthetase"/>
    <property type="match status" value="1"/>
</dbReference>
<keyword evidence="8 11" id="KW-0030">Aminoacyl-tRNA synthetase</keyword>
<dbReference type="GO" id="GO:0002161">
    <property type="term" value="F:aminoacyl-tRNA deacylase activity"/>
    <property type="evidence" value="ECO:0007669"/>
    <property type="project" value="InterPro"/>
</dbReference>
<reference evidence="15" key="1">
    <citation type="submission" date="2011-05" db="EMBL/GenBank/DDBJ databases">
        <authorList>
            <person name="Richards S.R."/>
            <person name="Qu J."/>
            <person name="Jiang H."/>
            <person name="Jhangiani S.N."/>
            <person name="Agravi P."/>
            <person name="Goodspeed R."/>
            <person name="Gross S."/>
            <person name="Mandapat C."/>
            <person name="Jackson L."/>
            <person name="Mathew T."/>
            <person name="Pu L."/>
            <person name="Thornton R."/>
            <person name="Saada N."/>
            <person name="Wilczek-Boney K.B."/>
            <person name="Lee S."/>
            <person name="Kovar C."/>
            <person name="Wu Y."/>
            <person name="Scherer S.E."/>
            <person name="Worley K.C."/>
            <person name="Muzny D.M."/>
            <person name="Gibbs R."/>
        </authorList>
    </citation>
    <scope>NUCLEOTIDE SEQUENCE</scope>
    <source>
        <strain evidence="15">Brora</strain>
    </source>
</reference>
<dbReference type="EMBL" id="JH431265">
    <property type="status" value="NOT_ANNOTATED_CDS"/>
    <property type="molecule type" value="Genomic_DNA"/>
</dbReference>
<dbReference type="Gene3D" id="1.10.10.830">
    <property type="entry name" value="Ile-tRNA synthetase CP2 domain-like"/>
    <property type="match status" value="1"/>
</dbReference>
<organism evidence="14 15">
    <name type="scientific">Strigamia maritima</name>
    <name type="common">European centipede</name>
    <name type="synonym">Geophilus maritimus</name>
    <dbReference type="NCBI Taxonomy" id="126957"/>
    <lineage>
        <taxon>Eukaryota</taxon>
        <taxon>Metazoa</taxon>
        <taxon>Ecdysozoa</taxon>
        <taxon>Arthropoda</taxon>
        <taxon>Myriapoda</taxon>
        <taxon>Chilopoda</taxon>
        <taxon>Pleurostigmophora</taxon>
        <taxon>Geophilomorpha</taxon>
        <taxon>Linotaeniidae</taxon>
        <taxon>Strigamia</taxon>
    </lineage>
</organism>
<feature type="domain" description="Methionyl/Valyl/Leucyl/Isoleucyl-tRNA synthetase anticodon-binding" evidence="13">
    <location>
        <begin position="716"/>
        <end position="800"/>
    </location>
</feature>
<dbReference type="SUPFAM" id="SSF52374">
    <property type="entry name" value="Nucleotidylyl transferase"/>
    <property type="match status" value="1"/>
</dbReference>
<dbReference type="PhylomeDB" id="T1IPW0"/>
<dbReference type="InterPro" id="IPR014729">
    <property type="entry name" value="Rossmann-like_a/b/a_fold"/>
</dbReference>
<dbReference type="Pfam" id="PF00133">
    <property type="entry name" value="tRNA-synt_1"/>
    <property type="match status" value="1"/>
</dbReference>
<dbReference type="InterPro" id="IPR009080">
    <property type="entry name" value="tRNAsynth_Ia_anticodon-bd"/>
</dbReference>
<dbReference type="PANTHER" id="PTHR42765:SF1">
    <property type="entry name" value="ISOLEUCINE--TRNA LIGASE, MITOCHONDRIAL"/>
    <property type="match status" value="1"/>
</dbReference>
<dbReference type="InterPro" id="IPR001412">
    <property type="entry name" value="aa-tRNA-synth_I_CS"/>
</dbReference>
<dbReference type="InterPro" id="IPR009008">
    <property type="entry name" value="Val/Leu/Ile-tRNA-synth_edit"/>
</dbReference>
<dbReference type="PRINTS" id="PR00984">
    <property type="entry name" value="TRNASYNTHILE"/>
</dbReference>
<dbReference type="Pfam" id="PF08264">
    <property type="entry name" value="Anticodon_1"/>
    <property type="match status" value="1"/>
</dbReference>
<evidence type="ECO:0000256" key="2">
    <source>
        <dbReference type="ARBA" id="ARBA00005594"/>
    </source>
</evidence>
<dbReference type="InterPro" id="IPR002301">
    <property type="entry name" value="Ile-tRNA-ligase"/>
</dbReference>
<dbReference type="AlphaFoldDB" id="T1IPW0"/>
<comment type="subcellular location">
    <subcellularLocation>
        <location evidence="1">Mitochondrion</location>
    </subcellularLocation>
</comment>
<keyword evidence="5 11" id="KW-0547">Nucleotide-binding</keyword>
<comment type="catalytic activity">
    <reaction evidence="10">
        <text>tRNA(Ile) + L-isoleucine + ATP = L-isoleucyl-tRNA(Ile) + AMP + diphosphate</text>
        <dbReference type="Rhea" id="RHEA:11060"/>
        <dbReference type="Rhea" id="RHEA-COMP:9666"/>
        <dbReference type="Rhea" id="RHEA-COMP:9695"/>
        <dbReference type="ChEBI" id="CHEBI:30616"/>
        <dbReference type="ChEBI" id="CHEBI:33019"/>
        <dbReference type="ChEBI" id="CHEBI:58045"/>
        <dbReference type="ChEBI" id="CHEBI:78442"/>
        <dbReference type="ChEBI" id="CHEBI:78528"/>
        <dbReference type="ChEBI" id="CHEBI:456215"/>
        <dbReference type="EC" id="6.1.1.5"/>
    </reaction>
</comment>
<evidence type="ECO:0000313" key="14">
    <source>
        <dbReference type="EnsemblMetazoa" id="SMAR003066-PA"/>
    </source>
</evidence>
<dbReference type="GO" id="GO:0006428">
    <property type="term" value="P:isoleucyl-tRNA aminoacylation"/>
    <property type="evidence" value="ECO:0007669"/>
    <property type="project" value="InterPro"/>
</dbReference>
<evidence type="ECO:0000256" key="3">
    <source>
        <dbReference type="ARBA" id="ARBA00013165"/>
    </source>
</evidence>